<keyword evidence="2" id="KW-1185">Reference proteome</keyword>
<evidence type="ECO:0000313" key="2">
    <source>
        <dbReference type="Proteomes" id="UP000801492"/>
    </source>
</evidence>
<reference evidence="1" key="1">
    <citation type="submission" date="2019-08" db="EMBL/GenBank/DDBJ databases">
        <title>The genome of the North American firefly Photinus pyralis.</title>
        <authorList>
            <consortium name="Photinus pyralis genome working group"/>
            <person name="Fallon T.R."/>
            <person name="Sander Lower S.E."/>
            <person name="Weng J.-K."/>
        </authorList>
    </citation>
    <scope>NUCLEOTIDE SEQUENCE</scope>
    <source>
        <strain evidence="1">TRF0915ILg1</strain>
        <tissue evidence="1">Whole body</tissue>
    </source>
</reference>
<comment type="caution">
    <text evidence="1">The sequence shown here is derived from an EMBL/GenBank/DDBJ whole genome shotgun (WGS) entry which is preliminary data.</text>
</comment>
<protein>
    <submittedName>
        <fullName evidence="1">Uncharacterized protein</fullName>
    </submittedName>
</protein>
<proteinExistence type="predicted"/>
<dbReference type="AlphaFoldDB" id="A0A8K0G627"/>
<organism evidence="1 2">
    <name type="scientific">Ignelater luminosus</name>
    <name type="common">Cucubano</name>
    <name type="synonym">Pyrophorus luminosus</name>
    <dbReference type="NCBI Taxonomy" id="2038154"/>
    <lineage>
        <taxon>Eukaryota</taxon>
        <taxon>Metazoa</taxon>
        <taxon>Ecdysozoa</taxon>
        <taxon>Arthropoda</taxon>
        <taxon>Hexapoda</taxon>
        <taxon>Insecta</taxon>
        <taxon>Pterygota</taxon>
        <taxon>Neoptera</taxon>
        <taxon>Endopterygota</taxon>
        <taxon>Coleoptera</taxon>
        <taxon>Polyphaga</taxon>
        <taxon>Elateriformia</taxon>
        <taxon>Elateroidea</taxon>
        <taxon>Elateridae</taxon>
        <taxon>Agrypninae</taxon>
        <taxon>Pyrophorini</taxon>
        <taxon>Ignelater</taxon>
    </lineage>
</organism>
<gene>
    <name evidence="1" type="ORF">ILUMI_13171</name>
</gene>
<dbReference type="Proteomes" id="UP000801492">
    <property type="component" value="Unassembled WGS sequence"/>
</dbReference>
<accession>A0A8K0G627</accession>
<evidence type="ECO:0000313" key="1">
    <source>
        <dbReference type="EMBL" id="KAF2892995.1"/>
    </source>
</evidence>
<name>A0A8K0G627_IGNLU</name>
<dbReference type="EMBL" id="VTPC01008294">
    <property type="protein sequence ID" value="KAF2892995.1"/>
    <property type="molecule type" value="Genomic_DNA"/>
</dbReference>
<dbReference type="OrthoDB" id="7475659at2759"/>
<sequence>MDETDLSTIPNKSPKVLTNKGKKLVGKVTSGERGQLVTAFCCVNFKTAYARIANIEKAQNSFRRAGIFSYDPEQFGDEGFAPSLVTDICLEGFTDNVLEVTSGEEPAHPGYVEDTSKRGNIKLCTFVDQAYESKNVMKIKFVA</sequence>